<feature type="region of interest" description="Disordered" evidence="1">
    <location>
        <begin position="4918"/>
        <end position="4964"/>
    </location>
</feature>
<proteinExistence type="predicted"/>
<dbReference type="SMART" id="SM00394">
    <property type="entry name" value="RIIa"/>
    <property type="match status" value="2"/>
</dbReference>
<feature type="compositionally biased region" description="Basic and acidic residues" evidence="1">
    <location>
        <begin position="3296"/>
        <end position="3327"/>
    </location>
</feature>
<dbReference type="CDD" id="cd23767">
    <property type="entry name" value="IQCD"/>
    <property type="match status" value="1"/>
</dbReference>
<feature type="region of interest" description="Disordered" evidence="1">
    <location>
        <begin position="284"/>
        <end position="315"/>
    </location>
</feature>
<feature type="compositionally biased region" description="Basic and acidic residues" evidence="1">
    <location>
        <begin position="1894"/>
        <end position="1925"/>
    </location>
</feature>
<feature type="region of interest" description="Disordered" evidence="1">
    <location>
        <begin position="2606"/>
        <end position="2626"/>
    </location>
</feature>
<feature type="compositionally biased region" description="Basic and acidic residues" evidence="1">
    <location>
        <begin position="3841"/>
        <end position="3865"/>
    </location>
</feature>
<feature type="compositionally biased region" description="Polar residues" evidence="1">
    <location>
        <begin position="946"/>
        <end position="962"/>
    </location>
</feature>
<feature type="region of interest" description="Disordered" evidence="1">
    <location>
        <begin position="334"/>
        <end position="371"/>
    </location>
</feature>
<feature type="compositionally biased region" description="Low complexity" evidence="1">
    <location>
        <begin position="352"/>
        <end position="366"/>
    </location>
</feature>
<feature type="region of interest" description="Disordered" evidence="1">
    <location>
        <begin position="3362"/>
        <end position="3394"/>
    </location>
</feature>
<protein>
    <recommendedName>
        <fullName evidence="2">RIIa domain-containing protein</fullName>
    </recommendedName>
</protein>
<keyword evidence="4" id="KW-1185">Reference proteome</keyword>
<dbReference type="SMART" id="SM00015">
    <property type="entry name" value="IQ"/>
    <property type="match status" value="2"/>
</dbReference>
<evidence type="ECO:0000313" key="4">
    <source>
        <dbReference type="Proteomes" id="UP000037069"/>
    </source>
</evidence>
<feature type="region of interest" description="Disordered" evidence="1">
    <location>
        <begin position="1190"/>
        <end position="1210"/>
    </location>
</feature>
<feature type="region of interest" description="Disordered" evidence="1">
    <location>
        <begin position="766"/>
        <end position="785"/>
    </location>
</feature>
<sequence length="5043" mass="573002">MSTITKPRVPDGLRELMKDLTREILKEKPTDIYDFAENYFQSRLPEKENYAVKSFEECSGKYDFSYIQNPQRYQIPVALVYSIIPEGLTNLIKDLIKAILREQPSNLCDFAVEYFRHIKAATCKESLDGTKEINYSAYEKYFMNKERFLFTPYVKCTCGRTLGEAYSNNSQIENLIAIHKIQNYNTTLLSKSLVADDSNNNNSVNKITENDTISYEKYMNSIYIIQRCLRRYLKEKRGTTNTNQVSPNHNTFDHHSVTAEPMITKQYKQTSLIPSVPQLQLNQNESENISEDASYTSASTAVLSASESGRETSEPSMYENIVTKTIMEDVEMENDEKNISSQSTRDHVKYDTSTNNNEEKSTNNVNDGEGTRDINAAKLLDTQNAEFDSMEIDTMKNRNESGEINEQPVDDIDIKDFGKLQKTSVDILDANFESHNKDLKKEKSFSGHKISAENKITEVGGKSKLTKDANESTEAGDKKFRKKMDQTDLIDSTGNNNLETVEKYQILEKVKISKEEQSQNLDKPKDNINVKSKLLEEISQNEIDKVPIRNPSDVFNDYNSHATTESNTNDEEKLKEIKNETVSDKAEFLENIKESNKADKIEEKLSIDSDNNVKKDDADDSVTKNFADFKESTNITDEITTQLNTNDSANLKHEIDIILGGTKKGDLENNIKVTEIISDKDNSYSHIIEDNEMDLKHDKQFDDAIKLNEIDNKSVLIQQKNNDEGKTTESTKNYDEIELKNEKVEKDGTTKTHKIDEITTDSEFDKTINNKDKSGDADSNNHETSRATAEYELNKNSELSNQTSSQEKNNTDTNIAVREKSPNTSSHTNETDKNLIEKFEIISDIDNSYSNIILNNEMDLKLDKKFNEAMELNELDNKSVLIQQKIDDENEEGGTIITSKIDEITIESKFDKSVNKNNKSGDSGLNNQETLRATAEYELNKKSELNDQTSPQETNNTDTNITLREKSPTKLSDLNEIDMNFVEKSVIISDKDNSSSHIMLNLKHDNKSNDTMEQNKKSVLIQPQNNGDGKTFPSTKDDEIKLDNEELEIDGKTIINKTDVNNENKSGDVASYNQQTTRGSAENEFNINLDLTDQNSLQKENNSDTHIAVREMSAMKFRDTNETDKNLIEKSNKNLSDMLEKEIDLTHGNKFEIKYDINKNLNKSSEQMEKKLIDGNKFDVEPQENNIEESERNELVNSTNKNISVDTDEKVRSENDDMVIYRRENTQHKFKLQDSSTQNLMNYDKNFKTNSQKSIIDELKATTTKNELDTDVNEYKFDEEFIQTESKTKSVSNELNEKLENYKSFKKAVTSDLDKSDKHKVNNTIESSIQANNNGNVATNVQESTPVDLNEKTNESLKMNIEKESDNNVNKEIDNSEYDKNLEGSIKMDLDNNATSIYENISLTSEQLSQKQQSKFNTETNAAIEPTNQKEIKIIQTENIQTVVEYSRKDNDIKTTDDQEPIHIDLNEKGNESLNSLPVLDTEHDHGGRYLKDNKNTTSVDKNIKLSSEYLTQKRQSESNLKNNSIEPKKFQKENIQTEVGSHRNDNDFKGEECVTKTVQGPTRVDLNENTNESLNNEGVKNLKGSIKIVLDNNTTSMDEKINLTSENVTQEQQSESNLINTVCKPTNQNEIMLIQTEEYLTTDDQIDIHTTSMDKSMNLTSKNLTQKRQSESNLTNTAIEPKIIRNENIPTDVESSRNDKDIKTEEYVTRDDQEDKHTTSMDENINLTSENLTPKHQSESNLANTATELKIIPNENIQTDVEFSRNDKDIKTEEYVTRDDQGDKHTTPMDESIYLTSENLTRKHQSESTLANTATKLKIIPNENIQTDVEFSRNDKDIKTEEYVTRDGQGDKHTTSMDENINLTSENLTPKHQSESNLTNTATEPKIIPNENIKTDVESSRNDKDIKTEEYVTRDDQEDKHTTSMDENINLTSENLTPKHQSESKLTNTATELKIIPNENIQTDVEFSRNDKDIKTEEYVTRDNPEDKHTTSMDENINLTSENLAQKHQSESNLTNTATEPKIIQNENIQKDVESSRNDKDIKTEEYVTRDDQEDKHTTSMDENINLTSENLTPKHQSEYHLTNTATDRIIIQNENIQTDVEYTRNYKDFKTEEYVTRDDQGDKHTTSMDESINLTSKNLTPKHQSESNLTNTATEPNIIQNENIQMDVEYSKKNKDIKTEEYVTRDNPEDKHTTSMDENINLTSENLTQKHQSESNLTNIATELKIIPNENIQTNFESSRNDKDIKTEEYVTRDDQGDKHTTPMDESINLTSGNLTPKHQSESNLTNTATELKIIPNENIQTDVESSRNDKDIKTEEYVTRGDQGDKHTTSMDESINLTSENLTQKHQYESNLTDTATEPNIIQNENIQMDVESIRNDKDIKTEEYVTRDDQEDKHTTSMDENINLTSENLTPKHQSESNLTNTATELKLIRNENIQTDVESSRSDKDIKSEEYVTRDDQEGKHTTSMDESINLTSETLSQKCQSNFTNTASEPKIIKKESIQIEVESRRNNTDVTTEEAQAQNLHNINQLKASQSETNYSENIDDLAIQNADYNLDEKLYETENEIATSGTSNVPKEISPSKLENKKDNKFESDLQITNTLNKTENSTPINNSNLLNEPSQPISDESCNETCVEIINKKSETGDFVSTTNANKQNNISSEMTKIDSFDANSINISNNNDETTNNEDYPIHDSNMTDELIDKTFTLKSSRAINVEHVNKNIVETLQTDSENSKTNVNVDDTISDTNITDEIITKNCVKESQVEKHTEGKEITYRDDITSSKISSKQLEVSSEKSTNILKKAIKDAMESSENENLIKGETVIRETNEQGDHITSENQVFLSTSKNSQNKYLYESHDHQTEDQTEHIMEKRDVKQLEIGPDASTKEDYDTKAIPLSVENERNQSSELQSGISKHEKSAVNKIDSDNFDQKEKHVDERCNYEELANKINSGEDQELSVKNKTKPLEKLLEDLDVANSDSIKANDDNIETTNSDTAGIITNVGINDKIMELKNDFKKSSSHKIVKQETQIKQIQESQENESENESNYSSLVQVDNQNLKDLNDINEDNRDNQKEVSKQNIVINMDDSNSKLIVEKSINKENDVQKAISNNENIHGDKEISKISLKSKEIETHDDKDFNSQSRNKREAENYPNSEHKHNNELGDTKKDITVHDDDVLGLRDKNVIGDNVHLNEDNNSLGSNMNKLQSSVSDTQVSSLDVQQQQPTHEKNYTSKNETNAKNLASPSFPIQKKSTETNKLKDNQPNEIKKENFNSSTVQNTEKTETTINESSNIEQNISRTSKDETLDCTSKYDSKDKLLEIDDTQEHKNESNNKNVAKTSNINSSIDQTYHCNQQVSNINQNESVHHYKSDREGTQADADDKKPQMSSQDNIKQENTEQRLTDVTAETTNDEVYFETFIGNQNLTIGRIRNFNEGLLGSISGQRFAETHLRSFWKEYVMNNSMPLSQYDYKENEPKKPPETGTSQQQNVNQVNETNLSAYKNEEKPIDIIEPEIIKETIKHSESSPVMNHNISTANNDSTPSKDIERIPRYFYGVPDTEPNYSSSCSKRKSYKEPTAFTIAIGDLNKKQNTKIAKSPKSNKDVECLKSDIKLNLNKLDLSEKEYAEPLLESETPPKVFQDLNEFEYEIHDIDLDITYTIDEIIRLKIENDSQNNSDDNDTNGTSEYSLTPEPMLQTIVELSESETPKPPDQLHSIDDDFLANLERISDTTSTSWTTGSKEDNSFISDEFLDEKNQNEYIKQGHTTSDSEHKTQGGIYEFSKDNMAGKELKSQDYEEIIAQAPTPPNDDPFYGDLKETAAKTIQEAYRQFKQKKLLKPVENISKLKAETESSNKRSNREMLNNKKDEHLTSKGNSTKFNVEKSSNLIYPKENNVKATNSEQEFKIPVNLTSHDGINNFEYKKLEKYVINETILNPTDSESYNKNNIKKIFKNTENYEDFKTMSEIDYSNTKSSGNNFNFESKQASIGQEIKTEEEHNVTIKFSVEKLKEEICNEVATSTVRESSNNIKFTNFNKDDKNNANTSIEGLNSEVFASHLNTESSNNTKDTNIDITTTDLKFDEYDKSQNLGRNEISTENLESPNSNNIRDSYKETAINEYDINDVNSNELANQAMKIDQKSSVNEHIKEFSSKNTNIESSNNIKDTNINVTNTDPTISENNESQNHGGNEYVEIINVTSTENFKGTPYIEMASSTKNIIVANQPIETNIESLADKLKEKFNTEMASSIVLKETSNIIKDGNIDISNKDFKFGLNEKSDINSNDFTNQTNDKTIHDDLPSDHIYFKPTAPAEEDIHSIVSIDSLQSNEILHDQAARKIQKAFKNFIERKFKLSSNLGTFKESLKSNWFVGNEPIIAKKSLPKTKSEISFEETEAYVELTTNPPQYLVDSSNNLEAIDANNFSRSPTAPVTNRSRNSVDLANYHSTNISKDTVSVIGIDAGAIENANTEHSQVNTNNSTNMIPSKDKIGENQAIKYPTLIDQFLNSERHYSEAVNHHNKEIIFTSPDFTEIIKILSNSAGSQKQQHDSVIQYERLEEPCIKKSTSITHIIGDDAKNAEIISDTAINTDNSSSSDIDDTEDSLSTKTVKLHKPDEAITKMQQRRDSTTKILNLDKPKDYNFDEPLVVPIDNLDTDEEGIVVNKLQREETRESSAQSDFDVIIGGNKDENFTFLDSIDIEESFPSKGSLKRVHTIAGDGDSKSLLKNVTIDESIKYIEPPDYELNSGSLCLDNDTAENIRRKMMAYSFSEADSDCFDKSPSTNDGTNSESKSQKYDDFNVSTALVENIDSSTETESTIVSAVTKIQAGARGYLTRKRLGKASMASDGKSMPHDDMNKASFGNAAISESLEYLVQEAAAKRIQRVYRQHYRKKLAEVNQKEDHSFSPEFTTSLESTLAQKRSIMLQRGDALRNDSTPDEGNSSSNGSGSENAKIEDISKNKNLSGNDESNNFDMQHLKKNTSGNYSLKATSTVKTAATIRAKKIEENKIRWLAMRQNSMPVQIDSEVLRVIPKYMRKKIKSADGGKKKDRRQVLMD</sequence>
<feature type="compositionally biased region" description="Basic and acidic residues" evidence="1">
    <location>
        <begin position="3465"/>
        <end position="3475"/>
    </location>
</feature>
<feature type="compositionally biased region" description="Polar residues" evidence="1">
    <location>
        <begin position="2402"/>
        <end position="2422"/>
    </location>
</feature>
<feature type="compositionally biased region" description="Polar residues" evidence="1">
    <location>
        <begin position="1195"/>
        <end position="1205"/>
    </location>
</feature>
<dbReference type="Gene3D" id="1.20.5.190">
    <property type="match status" value="1"/>
</dbReference>
<gene>
    <name evidence="3" type="ORF">FF38_01851</name>
</gene>
<dbReference type="InterPro" id="IPR000048">
    <property type="entry name" value="IQ_motif_EF-hand-BS"/>
</dbReference>
<dbReference type="EMBL" id="JRES01001539">
    <property type="protein sequence ID" value="KNC22177.1"/>
    <property type="molecule type" value="Genomic_DNA"/>
</dbReference>
<feature type="region of interest" description="Disordered" evidence="1">
    <location>
        <begin position="3666"/>
        <end position="3686"/>
    </location>
</feature>
<accession>A0A0L0BQ40</accession>
<dbReference type="SUPFAM" id="SSF47391">
    <property type="entry name" value="Dimerization-anchoring domain of cAMP-dependent PK regulatory subunit"/>
    <property type="match status" value="2"/>
</dbReference>
<feature type="compositionally biased region" description="Polar residues" evidence="1">
    <location>
        <begin position="794"/>
        <end position="814"/>
    </location>
</feature>
<feature type="region of interest" description="Disordered" evidence="1">
    <location>
        <begin position="2253"/>
        <end position="2284"/>
    </location>
</feature>
<feature type="region of interest" description="Disordered" evidence="1">
    <location>
        <begin position="2438"/>
        <end position="2469"/>
    </location>
</feature>
<dbReference type="Pfam" id="PF02197">
    <property type="entry name" value="RIIa"/>
    <property type="match status" value="2"/>
</dbReference>
<dbReference type="OMA" id="DKHTTSM"/>
<feature type="compositionally biased region" description="Polar residues" evidence="1">
    <location>
        <begin position="284"/>
        <end position="307"/>
    </location>
</feature>
<dbReference type="OrthoDB" id="6161835at2759"/>
<feature type="region of interest" description="Disordered" evidence="1">
    <location>
        <begin position="3014"/>
        <end position="3045"/>
    </location>
</feature>
<feature type="domain" description="RIIa" evidence="2">
    <location>
        <begin position="86"/>
        <end position="123"/>
    </location>
</feature>
<feature type="compositionally biased region" description="Polar residues" evidence="1">
    <location>
        <begin position="3228"/>
        <end position="3240"/>
    </location>
</feature>
<feature type="compositionally biased region" description="Polar residues" evidence="1">
    <location>
        <begin position="4947"/>
        <end position="4960"/>
    </location>
</feature>
<feature type="region of interest" description="Disordered" evidence="1">
    <location>
        <begin position="1058"/>
        <end position="1079"/>
    </location>
</feature>
<feature type="region of interest" description="Disordered" evidence="1">
    <location>
        <begin position="791"/>
        <end position="831"/>
    </location>
</feature>
<evidence type="ECO:0000259" key="2">
    <source>
        <dbReference type="SMART" id="SM00394"/>
    </source>
</evidence>
<organism evidence="3 4">
    <name type="scientific">Lucilia cuprina</name>
    <name type="common">Green bottle fly</name>
    <name type="synonym">Australian sheep blowfly</name>
    <dbReference type="NCBI Taxonomy" id="7375"/>
    <lineage>
        <taxon>Eukaryota</taxon>
        <taxon>Metazoa</taxon>
        <taxon>Ecdysozoa</taxon>
        <taxon>Arthropoda</taxon>
        <taxon>Hexapoda</taxon>
        <taxon>Insecta</taxon>
        <taxon>Pterygota</taxon>
        <taxon>Neoptera</taxon>
        <taxon>Endopterygota</taxon>
        <taxon>Diptera</taxon>
        <taxon>Brachycera</taxon>
        <taxon>Muscomorpha</taxon>
        <taxon>Oestroidea</taxon>
        <taxon>Calliphoridae</taxon>
        <taxon>Luciliinae</taxon>
        <taxon>Lucilia</taxon>
    </lineage>
</organism>
<feature type="region of interest" description="Disordered" evidence="1">
    <location>
        <begin position="3122"/>
        <end position="3165"/>
    </location>
</feature>
<feature type="compositionally biased region" description="Polar residues" evidence="1">
    <location>
        <begin position="2270"/>
        <end position="2284"/>
    </location>
</feature>
<feature type="region of interest" description="Disordered" evidence="1">
    <location>
        <begin position="3841"/>
        <end position="3871"/>
    </location>
</feature>
<reference evidence="3 4" key="1">
    <citation type="journal article" date="2015" name="Nat. Commun.">
        <title>Lucilia cuprina genome unlocks parasitic fly biology to underpin future interventions.</title>
        <authorList>
            <person name="Anstead C.A."/>
            <person name="Korhonen P.K."/>
            <person name="Young N.D."/>
            <person name="Hall R.S."/>
            <person name="Jex A.R."/>
            <person name="Murali S.C."/>
            <person name="Hughes D.S."/>
            <person name="Lee S.F."/>
            <person name="Perry T."/>
            <person name="Stroehlein A.J."/>
            <person name="Ansell B.R."/>
            <person name="Breugelmans B."/>
            <person name="Hofmann A."/>
            <person name="Qu J."/>
            <person name="Dugan S."/>
            <person name="Lee S.L."/>
            <person name="Chao H."/>
            <person name="Dinh H."/>
            <person name="Han Y."/>
            <person name="Doddapaneni H.V."/>
            <person name="Worley K.C."/>
            <person name="Muzny D.M."/>
            <person name="Ioannidis P."/>
            <person name="Waterhouse R.M."/>
            <person name="Zdobnov E.M."/>
            <person name="James P.J."/>
            <person name="Bagnall N.H."/>
            <person name="Kotze A.C."/>
            <person name="Gibbs R.A."/>
            <person name="Richards S."/>
            <person name="Batterham P."/>
            <person name="Gasser R.B."/>
        </authorList>
    </citation>
    <scope>NUCLEOTIDE SEQUENCE [LARGE SCALE GENOMIC DNA]</scope>
    <source>
        <strain evidence="3 4">LS</strain>
        <tissue evidence="3">Full body</tissue>
    </source>
</reference>
<name>A0A0L0BQ40_LUCCU</name>
<feature type="compositionally biased region" description="Basic and acidic residues" evidence="1">
    <location>
        <begin position="2443"/>
        <end position="2469"/>
    </location>
</feature>
<dbReference type="CDD" id="cd12084">
    <property type="entry name" value="DD_RII_PKA-like"/>
    <property type="match status" value="2"/>
</dbReference>
<dbReference type="Gene3D" id="1.20.890.10">
    <property type="entry name" value="cAMP-dependent protein kinase regulatory subunit, dimerization-anchoring domain"/>
    <property type="match status" value="2"/>
</dbReference>
<comment type="caution">
    <text evidence="3">The sequence shown here is derived from an EMBL/GenBank/DDBJ whole genome shotgun (WGS) entry which is preliminary data.</text>
</comment>
<feature type="compositionally biased region" description="Basic and acidic residues" evidence="1">
    <location>
        <begin position="2253"/>
        <end position="2265"/>
    </location>
</feature>
<dbReference type="InterPro" id="IPR003117">
    <property type="entry name" value="cAMP_dep_PK_reg_su_I/II_a/b"/>
</dbReference>
<feature type="region of interest" description="Disordered" evidence="1">
    <location>
        <begin position="3188"/>
        <end position="3336"/>
    </location>
</feature>
<feature type="region of interest" description="Disordered" evidence="1">
    <location>
        <begin position="2569"/>
        <end position="2593"/>
    </location>
</feature>
<feature type="compositionally biased region" description="Basic and acidic residues" evidence="1">
    <location>
        <begin position="2381"/>
        <end position="2401"/>
    </location>
</feature>
<evidence type="ECO:0000256" key="1">
    <source>
        <dbReference type="SAM" id="MobiDB-lite"/>
    </source>
</evidence>
<evidence type="ECO:0000313" key="3">
    <source>
        <dbReference type="EMBL" id="KNC22177.1"/>
    </source>
</evidence>
<feature type="compositionally biased region" description="Polar residues" evidence="1">
    <location>
        <begin position="3191"/>
        <end position="3221"/>
    </location>
</feature>
<feature type="region of interest" description="Disordered" evidence="1">
    <location>
        <begin position="3464"/>
        <end position="3486"/>
    </location>
</feature>
<feature type="region of interest" description="Disordered" evidence="1">
    <location>
        <begin position="2381"/>
        <end position="2422"/>
    </location>
</feature>
<dbReference type="Proteomes" id="UP000037069">
    <property type="component" value="Unassembled WGS sequence"/>
</dbReference>
<dbReference type="PROSITE" id="PS50096">
    <property type="entry name" value="IQ"/>
    <property type="match status" value="1"/>
</dbReference>
<dbReference type="STRING" id="7375.A0A0L0BQ40"/>
<feature type="compositionally biased region" description="Low complexity" evidence="1">
    <location>
        <begin position="4926"/>
        <end position="4938"/>
    </location>
</feature>
<feature type="region of interest" description="Disordered" evidence="1">
    <location>
        <begin position="942"/>
        <end position="967"/>
    </location>
</feature>
<feature type="compositionally biased region" description="Polar residues" evidence="1">
    <location>
        <begin position="3268"/>
        <end position="3295"/>
    </location>
</feature>
<feature type="compositionally biased region" description="Basic and acidic residues" evidence="1">
    <location>
        <begin position="3248"/>
        <end position="3267"/>
    </location>
</feature>
<feature type="domain" description="RIIa" evidence="2">
    <location>
        <begin position="11"/>
        <end position="49"/>
    </location>
</feature>
<feature type="region of interest" description="Disordered" evidence="1">
    <location>
        <begin position="1894"/>
        <end position="1929"/>
    </location>
</feature>
<feature type="compositionally biased region" description="Basic and acidic residues" evidence="1">
    <location>
        <begin position="3362"/>
        <end position="3380"/>
    </location>
</feature>